<keyword evidence="1" id="KW-0489">Methyltransferase</keyword>
<dbReference type="InterPro" id="IPR029063">
    <property type="entry name" value="SAM-dependent_MTases_sf"/>
</dbReference>
<name>A0A8J4H2P8_9BACL</name>
<dbReference type="GO" id="GO:0032259">
    <property type="term" value="P:methylation"/>
    <property type="evidence" value="ECO:0007669"/>
    <property type="project" value="UniProtKB-KW"/>
</dbReference>
<keyword evidence="5" id="KW-1185">Reference proteome</keyword>
<sequence>MRQDRYYDVWWREGDQSMEDSHLKHWKWILEHIPETDLQACSVLDFGCNQGGFLRLLYEQRPFKEAVGTDLARQSIEVANQRKGSLPISYEVTSDPDQWESRFDLAFSLAVLYLLDDLGEHARKMKACLKPGGVYYATYADYPNNPSFPLIRQNINQNSALPLQEHSLDAIADAFFKEGFQVEIRRMIPSGFVALSPDKSWYQCIADKLLYTYEQAYIFRLIAPAAR</sequence>
<dbReference type="CDD" id="cd02440">
    <property type="entry name" value="AdoMet_MTases"/>
    <property type="match status" value="1"/>
</dbReference>
<dbReference type="PANTHER" id="PTHR43464">
    <property type="entry name" value="METHYLTRANSFERASE"/>
    <property type="match status" value="1"/>
</dbReference>
<evidence type="ECO:0000313" key="4">
    <source>
        <dbReference type="EMBL" id="GIQ68381.1"/>
    </source>
</evidence>
<protein>
    <recommendedName>
        <fullName evidence="6">Class I SAM-dependent methyltransferase</fullName>
    </recommendedName>
</protein>
<dbReference type="Gene3D" id="3.40.50.150">
    <property type="entry name" value="Vaccinia Virus protein VP39"/>
    <property type="match status" value="1"/>
</dbReference>
<evidence type="ECO:0008006" key="6">
    <source>
        <dbReference type="Google" id="ProtNLM"/>
    </source>
</evidence>
<evidence type="ECO:0000256" key="1">
    <source>
        <dbReference type="ARBA" id="ARBA00022603"/>
    </source>
</evidence>
<evidence type="ECO:0000313" key="5">
    <source>
        <dbReference type="Proteomes" id="UP000677918"/>
    </source>
</evidence>
<keyword evidence="3" id="KW-0949">S-adenosyl-L-methionine</keyword>
<accession>A0A8J4H2P8</accession>
<dbReference type="EMBL" id="BOVK01000015">
    <property type="protein sequence ID" value="GIQ68381.1"/>
    <property type="molecule type" value="Genomic_DNA"/>
</dbReference>
<organism evidence="4 5">
    <name type="scientific">Xylanibacillus composti</name>
    <dbReference type="NCBI Taxonomy" id="1572762"/>
    <lineage>
        <taxon>Bacteria</taxon>
        <taxon>Bacillati</taxon>
        <taxon>Bacillota</taxon>
        <taxon>Bacilli</taxon>
        <taxon>Bacillales</taxon>
        <taxon>Paenibacillaceae</taxon>
        <taxon>Xylanibacillus</taxon>
    </lineage>
</organism>
<dbReference type="AlphaFoldDB" id="A0A8J4H2P8"/>
<evidence type="ECO:0000256" key="2">
    <source>
        <dbReference type="ARBA" id="ARBA00022679"/>
    </source>
</evidence>
<proteinExistence type="predicted"/>
<dbReference type="GO" id="GO:0008168">
    <property type="term" value="F:methyltransferase activity"/>
    <property type="evidence" value="ECO:0007669"/>
    <property type="project" value="UniProtKB-KW"/>
</dbReference>
<dbReference type="PANTHER" id="PTHR43464:SF19">
    <property type="entry name" value="UBIQUINONE BIOSYNTHESIS O-METHYLTRANSFERASE, MITOCHONDRIAL"/>
    <property type="match status" value="1"/>
</dbReference>
<reference evidence="4" key="1">
    <citation type="submission" date="2021-04" db="EMBL/GenBank/DDBJ databases">
        <title>Draft genome sequence of Xylanibacillus composti strain K13.</title>
        <authorList>
            <person name="Uke A."/>
            <person name="Chhe C."/>
            <person name="Baramee S."/>
            <person name="Kosugi A."/>
        </authorList>
    </citation>
    <scope>NUCLEOTIDE SEQUENCE</scope>
    <source>
        <strain evidence="4">K13</strain>
    </source>
</reference>
<evidence type="ECO:0000256" key="3">
    <source>
        <dbReference type="ARBA" id="ARBA00022691"/>
    </source>
</evidence>
<dbReference type="Pfam" id="PF13489">
    <property type="entry name" value="Methyltransf_23"/>
    <property type="match status" value="1"/>
</dbReference>
<dbReference type="SUPFAM" id="SSF53335">
    <property type="entry name" value="S-adenosyl-L-methionine-dependent methyltransferases"/>
    <property type="match status" value="1"/>
</dbReference>
<dbReference type="Proteomes" id="UP000677918">
    <property type="component" value="Unassembled WGS sequence"/>
</dbReference>
<comment type="caution">
    <text evidence="4">The sequence shown here is derived from an EMBL/GenBank/DDBJ whole genome shotgun (WGS) entry which is preliminary data.</text>
</comment>
<gene>
    <name evidence="4" type="ORF">XYCOK13_12050</name>
</gene>
<dbReference type="RefSeq" id="WP_213410974.1">
    <property type="nucleotide sequence ID" value="NZ_BOVK01000015.1"/>
</dbReference>
<keyword evidence="2" id="KW-0808">Transferase</keyword>